<proteinExistence type="inferred from homology"/>
<dbReference type="InterPro" id="IPR000085">
    <property type="entry name" value="RuvA"/>
</dbReference>
<keyword evidence="4 6" id="KW-0233">DNA recombination</keyword>
<sequence>MYEFMQGRVAAVDPGFIVLAVNGIGYRLLVANPYHFTVGDETTVYVQLIIRDNDQALYGFVDATDKQTFNQLLTVTGIGPKSALAILANANTEGLANAIAQDDVHFLTKFPGIGKKTAQQIILDLKGKLEASGPLMPDLTAQPVQDPQLADATAALVALGYPQKAVDKLVPKLTAADAQTTDAYMRLGLSLLSQ</sequence>
<feature type="region of interest" description="Domain III" evidence="6">
    <location>
        <begin position="145"/>
        <end position="194"/>
    </location>
</feature>
<name>A0ABW4E7B0_9LACO</name>
<dbReference type="Proteomes" id="UP001597252">
    <property type="component" value="Unassembled WGS sequence"/>
</dbReference>
<dbReference type="NCBIfam" id="TIGR00084">
    <property type="entry name" value="ruvA"/>
    <property type="match status" value="1"/>
</dbReference>
<evidence type="ECO:0000313" key="9">
    <source>
        <dbReference type="Proteomes" id="UP001597252"/>
    </source>
</evidence>
<comment type="similarity">
    <text evidence="6">Belongs to the RuvA family.</text>
</comment>
<organism evidence="8 9">
    <name type="scientific">Lacticaseibacillus baoqingensis</name>
    <dbReference type="NCBI Taxonomy" id="2486013"/>
    <lineage>
        <taxon>Bacteria</taxon>
        <taxon>Bacillati</taxon>
        <taxon>Bacillota</taxon>
        <taxon>Bacilli</taxon>
        <taxon>Lactobacillales</taxon>
        <taxon>Lactobacillaceae</taxon>
        <taxon>Lacticaseibacillus</taxon>
    </lineage>
</organism>
<dbReference type="HAMAP" id="MF_00031">
    <property type="entry name" value="DNA_HJ_migration_RuvA"/>
    <property type="match status" value="1"/>
</dbReference>
<dbReference type="SMART" id="SM00278">
    <property type="entry name" value="HhH1"/>
    <property type="match status" value="2"/>
</dbReference>
<dbReference type="InterPro" id="IPR011114">
    <property type="entry name" value="RuvA_C"/>
</dbReference>
<keyword evidence="8" id="KW-0378">Hydrolase</keyword>
<keyword evidence="5 6" id="KW-0234">DNA repair</keyword>
<gene>
    <name evidence="6 8" type="primary">ruvA</name>
    <name evidence="8" type="ORF">ACFQ5J_11045</name>
</gene>
<feature type="domain" description="Helix-hairpin-helix DNA-binding motif class 1" evidence="7">
    <location>
        <begin position="70"/>
        <end position="89"/>
    </location>
</feature>
<evidence type="ECO:0000256" key="5">
    <source>
        <dbReference type="ARBA" id="ARBA00023204"/>
    </source>
</evidence>
<protein>
    <recommendedName>
        <fullName evidence="6">Holliday junction branch migration complex subunit RuvA</fullName>
    </recommendedName>
</protein>
<dbReference type="GO" id="GO:0016787">
    <property type="term" value="F:hydrolase activity"/>
    <property type="evidence" value="ECO:0007669"/>
    <property type="project" value="UniProtKB-KW"/>
</dbReference>
<comment type="caution">
    <text evidence="6">Lacks conserved residue(s) required for the propagation of feature annotation.</text>
</comment>
<keyword evidence="9" id="KW-1185">Reference proteome</keyword>
<dbReference type="SUPFAM" id="SSF46929">
    <property type="entry name" value="DNA helicase RuvA subunit, C-terminal domain"/>
    <property type="match status" value="1"/>
</dbReference>
<comment type="domain">
    <text evidence="6">Has three domains with a flexible linker between the domains II and III and assumes an 'L' shape. Domain III is highly mobile and contacts RuvB.</text>
</comment>
<reference evidence="9" key="1">
    <citation type="journal article" date="2019" name="Int. J. Syst. Evol. Microbiol.">
        <title>The Global Catalogue of Microorganisms (GCM) 10K type strain sequencing project: providing services to taxonomists for standard genome sequencing and annotation.</title>
        <authorList>
            <consortium name="The Broad Institute Genomics Platform"/>
            <consortium name="The Broad Institute Genome Sequencing Center for Infectious Disease"/>
            <person name="Wu L."/>
            <person name="Ma J."/>
        </authorList>
    </citation>
    <scope>NUCLEOTIDE SEQUENCE [LARGE SCALE GENOMIC DNA]</scope>
    <source>
        <strain evidence="9">CCM 8903</strain>
    </source>
</reference>
<evidence type="ECO:0000313" key="8">
    <source>
        <dbReference type="EMBL" id="MFD1485767.1"/>
    </source>
</evidence>
<accession>A0ABW4E7B0</accession>
<evidence type="ECO:0000256" key="1">
    <source>
        <dbReference type="ARBA" id="ARBA00022490"/>
    </source>
</evidence>
<dbReference type="SUPFAM" id="SSF50249">
    <property type="entry name" value="Nucleic acid-binding proteins"/>
    <property type="match status" value="1"/>
</dbReference>
<dbReference type="GO" id="GO:0003678">
    <property type="term" value="F:DNA helicase activity"/>
    <property type="evidence" value="ECO:0007669"/>
    <property type="project" value="UniProtKB-EC"/>
</dbReference>
<keyword evidence="3 6" id="KW-0238">DNA-binding</keyword>
<evidence type="ECO:0000256" key="2">
    <source>
        <dbReference type="ARBA" id="ARBA00022763"/>
    </source>
</evidence>
<comment type="caution">
    <text evidence="8">The sequence shown here is derived from an EMBL/GenBank/DDBJ whole genome shotgun (WGS) entry which is preliminary data.</text>
</comment>
<dbReference type="InterPro" id="IPR036267">
    <property type="entry name" value="RuvA_C_sf"/>
</dbReference>
<keyword evidence="1 6" id="KW-0963">Cytoplasm</keyword>
<keyword evidence="2 6" id="KW-0227">DNA damage</keyword>
<evidence type="ECO:0000259" key="7">
    <source>
        <dbReference type="SMART" id="SM00278"/>
    </source>
</evidence>
<dbReference type="Pfam" id="PF14520">
    <property type="entry name" value="HHH_5"/>
    <property type="match status" value="1"/>
</dbReference>
<dbReference type="Gene3D" id="1.10.8.10">
    <property type="entry name" value="DNA helicase RuvA subunit, C-terminal domain"/>
    <property type="match status" value="1"/>
</dbReference>
<dbReference type="Pfam" id="PF01330">
    <property type="entry name" value="RuvA_N"/>
    <property type="match status" value="1"/>
</dbReference>
<dbReference type="InterPro" id="IPR010994">
    <property type="entry name" value="RuvA_2-like"/>
</dbReference>
<dbReference type="CDD" id="cd14332">
    <property type="entry name" value="UBA_RuvA_C"/>
    <property type="match status" value="1"/>
</dbReference>
<dbReference type="Pfam" id="PF07499">
    <property type="entry name" value="RuvA_C"/>
    <property type="match status" value="1"/>
</dbReference>
<evidence type="ECO:0000256" key="6">
    <source>
        <dbReference type="HAMAP-Rule" id="MF_00031"/>
    </source>
</evidence>
<dbReference type="RefSeq" id="WP_125753488.1">
    <property type="nucleotide sequence ID" value="NZ_JBHTON010000037.1"/>
</dbReference>
<dbReference type="InterPro" id="IPR012340">
    <property type="entry name" value="NA-bd_OB-fold"/>
</dbReference>
<evidence type="ECO:0000256" key="3">
    <source>
        <dbReference type="ARBA" id="ARBA00023125"/>
    </source>
</evidence>
<comment type="subunit">
    <text evidence="6">Homotetramer. Forms an RuvA(8)-RuvB(12)-Holliday junction (HJ) complex. HJ DNA is sandwiched between 2 RuvA tetramers; dsDNA enters through RuvA and exits via RuvB. An RuvB hexamer assembles on each DNA strand where it exits the tetramer. Each RuvB hexamer is contacted by two RuvA subunits (via domain III) on 2 adjacent RuvB subunits; this complex drives branch migration. In the full resolvosome a probable DNA-RuvA(4)-RuvB(12)-RuvC(2) complex forms which resolves the HJ.</text>
</comment>
<dbReference type="InterPro" id="IPR003583">
    <property type="entry name" value="Hlx-hairpin-Hlx_DNA-bd_motif"/>
</dbReference>
<dbReference type="Gene3D" id="2.40.50.140">
    <property type="entry name" value="Nucleic acid-binding proteins"/>
    <property type="match status" value="1"/>
</dbReference>
<dbReference type="SUPFAM" id="SSF47781">
    <property type="entry name" value="RuvA domain 2-like"/>
    <property type="match status" value="1"/>
</dbReference>
<dbReference type="EMBL" id="JBHTON010000037">
    <property type="protein sequence ID" value="MFD1485767.1"/>
    <property type="molecule type" value="Genomic_DNA"/>
</dbReference>
<comment type="subcellular location">
    <subcellularLocation>
        <location evidence="6">Cytoplasm</location>
    </subcellularLocation>
</comment>
<evidence type="ECO:0000256" key="4">
    <source>
        <dbReference type="ARBA" id="ARBA00023172"/>
    </source>
</evidence>
<comment type="function">
    <text evidence="6">The RuvA-RuvB-RuvC complex processes Holliday junction (HJ) DNA during genetic recombination and DNA repair, while the RuvA-RuvB complex plays an important role in the rescue of blocked DNA replication forks via replication fork reversal (RFR). RuvA specifically binds to HJ cruciform DNA, conferring on it an open structure. The RuvB hexamer acts as an ATP-dependent pump, pulling dsDNA into and through the RuvAB complex. HJ branch migration allows RuvC to scan DNA until it finds its consensus sequence, where it cleaves and resolves the cruciform DNA.</text>
</comment>
<dbReference type="Gene3D" id="1.10.150.20">
    <property type="entry name" value="5' to 3' exonuclease, C-terminal subdomain"/>
    <property type="match status" value="1"/>
</dbReference>
<feature type="domain" description="Helix-hairpin-helix DNA-binding motif class 1" evidence="7">
    <location>
        <begin position="105"/>
        <end position="124"/>
    </location>
</feature>
<dbReference type="InterPro" id="IPR013849">
    <property type="entry name" value="DNA_helicase_Holl-junc_RuvA_I"/>
</dbReference>